<organism evidence="1 2">
    <name type="scientific">Knipowitschia caucasica</name>
    <name type="common">Caucasian dwarf goby</name>
    <name type="synonym">Pomatoschistus caucasicus</name>
    <dbReference type="NCBI Taxonomy" id="637954"/>
    <lineage>
        <taxon>Eukaryota</taxon>
        <taxon>Metazoa</taxon>
        <taxon>Chordata</taxon>
        <taxon>Craniata</taxon>
        <taxon>Vertebrata</taxon>
        <taxon>Euteleostomi</taxon>
        <taxon>Actinopterygii</taxon>
        <taxon>Neopterygii</taxon>
        <taxon>Teleostei</taxon>
        <taxon>Neoteleostei</taxon>
        <taxon>Acanthomorphata</taxon>
        <taxon>Gobiaria</taxon>
        <taxon>Gobiiformes</taxon>
        <taxon>Gobioidei</taxon>
        <taxon>Gobiidae</taxon>
        <taxon>Gobiinae</taxon>
        <taxon>Knipowitschia</taxon>
    </lineage>
</organism>
<reference evidence="1 2" key="1">
    <citation type="submission" date="2024-04" db="EMBL/GenBank/DDBJ databases">
        <authorList>
            <person name="Waldvogel A.-M."/>
            <person name="Schoenle A."/>
        </authorList>
    </citation>
    <scope>NUCLEOTIDE SEQUENCE [LARGE SCALE GENOMIC DNA]</scope>
</reference>
<evidence type="ECO:0000313" key="1">
    <source>
        <dbReference type="EMBL" id="CAL1612304.1"/>
    </source>
</evidence>
<evidence type="ECO:0000313" key="2">
    <source>
        <dbReference type="Proteomes" id="UP001497482"/>
    </source>
</evidence>
<name>A0AAV2MGL7_KNICA</name>
<dbReference type="AlphaFoldDB" id="A0AAV2MGL7"/>
<protein>
    <submittedName>
        <fullName evidence="1">Uncharacterized protein</fullName>
    </submittedName>
</protein>
<accession>A0AAV2MGL7</accession>
<gene>
    <name evidence="1" type="ORF">KC01_LOCUS38638</name>
</gene>
<keyword evidence="2" id="KW-1185">Reference proteome</keyword>
<dbReference type="Proteomes" id="UP001497482">
    <property type="component" value="Chromosome 7"/>
</dbReference>
<dbReference type="EMBL" id="OZ035829">
    <property type="protein sequence ID" value="CAL1612304.1"/>
    <property type="molecule type" value="Genomic_DNA"/>
</dbReference>
<proteinExistence type="predicted"/>
<sequence>MRAKQGAGVELVWSWCGAGVELVWSWCGAGVELVWSWCGAGVELVWSWCGAGVELVWSWCGAPAETIITALTPSCFTGTGLNSGQLPRDMMIVFTVIKEVDHCV</sequence>